<dbReference type="EC" id="2.4.1.-" evidence="2"/>
<dbReference type="PANTHER" id="PTHR22916:SF3">
    <property type="entry name" value="UDP-GLCNAC:BETAGAL BETA-1,3-N-ACETYLGLUCOSAMINYLTRANSFERASE-LIKE PROTEIN 1"/>
    <property type="match status" value="1"/>
</dbReference>
<dbReference type="SUPFAM" id="SSF53448">
    <property type="entry name" value="Nucleotide-diphospho-sugar transferases"/>
    <property type="match status" value="1"/>
</dbReference>
<keyword evidence="2" id="KW-0328">Glycosyltransferase</keyword>
<comment type="caution">
    <text evidence="2">The sequence shown here is derived from an EMBL/GenBank/DDBJ whole genome shotgun (WGS) entry which is preliminary data.</text>
</comment>
<dbReference type="Pfam" id="PF00535">
    <property type="entry name" value="Glycos_transf_2"/>
    <property type="match status" value="1"/>
</dbReference>
<dbReference type="AlphaFoldDB" id="A0A0S4S3Y1"/>
<keyword evidence="3" id="KW-1185">Reference proteome</keyword>
<feature type="domain" description="Glycosyltransferase 2-like" evidence="1">
    <location>
        <begin position="4"/>
        <end position="154"/>
    </location>
</feature>
<organism evidence="2 3">
    <name type="scientific">Campylobacter hyointestinalis subsp. hyointestinalis</name>
    <dbReference type="NCBI Taxonomy" id="91352"/>
    <lineage>
        <taxon>Bacteria</taxon>
        <taxon>Pseudomonadati</taxon>
        <taxon>Campylobacterota</taxon>
        <taxon>Epsilonproteobacteria</taxon>
        <taxon>Campylobacterales</taxon>
        <taxon>Campylobacteraceae</taxon>
        <taxon>Campylobacter</taxon>
    </lineage>
</organism>
<gene>
    <name evidence="2" type="ORF">ERS686654_01151</name>
</gene>
<evidence type="ECO:0000259" key="1">
    <source>
        <dbReference type="Pfam" id="PF00535"/>
    </source>
</evidence>
<dbReference type="Gene3D" id="3.90.550.10">
    <property type="entry name" value="Spore Coat Polysaccharide Biosynthesis Protein SpsA, Chain A"/>
    <property type="match status" value="1"/>
</dbReference>
<evidence type="ECO:0000313" key="3">
    <source>
        <dbReference type="Proteomes" id="UP000052237"/>
    </source>
</evidence>
<dbReference type="InterPro" id="IPR001173">
    <property type="entry name" value="Glyco_trans_2-like"/>
</dbReference>
<sequence>MKISIITVVYNNEKTIRYAIDSVLNQNYKDIEYIIVDGGSTDNTIEIIQGYKDRINKFISEPDQGIYDAMNKGIKLASGDIVGILNSDDFYKTKDILQIIVDKFANEDIDCLYGNLEYVDSSDIQKTIRYWKSKPYVEGLFSKGWHPAHPTFFCKKQCYDTYGLFNTDLQIAADYELMLRFLEKYKLKSLYVNKIFVKMRLGGVSNKSIMNIIKSNLESYRAWKINNLKVNPFILILKLLSKISQYFFRDKF</sequence>
<dbReference type="GO" id="GO:0016758">
    <property type="term" value="F:hexosyltransferase activity"/>
    <property type="evidence" value="ECO:0007669"/>
    <property type="project" value="UniProtKB-ARBA"/>
</dbReference>
<dbReference type="InterPro" id="IPR029044">
    <property type="entry name" value="Nucleotide-diphossugar_trans"/>
</dbReference>
<dbReference type="RefSeq" id="WP_059435156.1">
    <property type="nucleotide sequence ID" value="NZ_FAVB01000002.1"/>
</dbReference>
<dbReference type="PANTHER" id="PTHR22916">
    <property type="entry name" value="GLYCOSYLTRANSFERASE"/>
    <property type="match status" value="1"/>
</dbReference>
<name>A0A0S4S3Y1_CAMHY</name>
<accession>A0A0S4S3Y1</accession>
<keyword evidence="2" id="KW-0808">Transferase</keyword>
<dbReference type="CDD" id="cd06433">
    <property type="entry name" value="GT_2_WfgS_like"/>
    <property type="match status" value="1"/>
</dbReference>
<proteinExistence type="predicted"/>
<dbReference type="Proteomes" id="UP000052237">
    <property type="component" value="Unassembled WGS sequence"/>
</dbReference>
<evidence type="ECO:0000313" key="2">
    <source>
        <dbReference type="EMBL" id="CUU80149.1"/>
    </source>
</evidence>
<reference evidence="2 3" key="1">
    <citation type="submission" date="2015-11" db="EMBL/GenBank/DDBJ databases">
        <authorList>
            <consortium name="Pathogen Informatics"/>
        </authorList>
    </citation>
    <scope>NUCLEOTIDE SEQUENCE [LARGE SCALE GENOMIC DNA]</scope>
    <source>
        <strain evidence="2 3">006A-0059</strain>
    </source>
</reference>
<dbReference type="EMBL" id="FAVB01000002">
    <property type="protein sequence ID" value="CUU80149.1"/>
    <property type="molecule type" value="Genomic_DNA"/>
</dbReference>
<protein>
    <submittedName>
        <fullName evidence="2">Sugar transferase</fullName>
        <ecNumber evidence="2">2.4.1.-</ecNumber>
    </submittedName>
</protein>